<reference evidence="1 2" key="1">
    <citation type="submission" date="2017-04" db="EMBL/GenBank/DDBJ databases">
        <title>Weissella cibaria strain m2 complete genome.</title>
        <authorList>
            <person name="Pan Q."/>
            <person name="Tan M."/>
            <person name="Yao F."/>
            <person name="Su S."/>
        </authorList>
    </citation>
    <scope>NUCLEOTIDE SEQUENCE [LARGE SCALE GENOMIC DNA]</scope>
    <source>
        <strain evidence="1 2">M2</strain>
    </source>
</reference>
<sequence length="308" mass="34642">MNELVVNPANVTPAIVEVPGVDELEQYVDGMLATYKKTPVSAATLAQAKQARTDLNKAYKGLGETRRNIADKVAGNWPDTEKRLKEIEKKIQSVSDGTLKPQINEVVEAEKQDRKTLILIEIEKIATEYNLPAEKIQFDDKWLNKTAKWAETEQAVRSQFEKVKNEVQVRELQTSAVEAYAAELQMDPAGVAGYVGQLDYKDLDEVKASMKKDVRLAKARFAAERARAQADFDAKAKRAEQATKIGNKLVDQETGEIIEEPEALKRTYIIQLSDITDQQFAYVEQFIHNKFDKGFEVSGVTYKSAVQR</sequence>
<dbReference type="InterPro" id="IPR009785">
    <property type="entry name" value="Prophage_Lj928_Orf309"/>
</dbReference>
<dbReference type="Pfam" id="PF07083">
    <property type="entry name" value="DUF1351"/>
    <property type="match status" value="1"/>
</dbReference>
<evidence type="ECO:0000313" key="2">
    <source>
        <dbReference type="Proteomes" id="UP000244870"/>
    </source>
</evidence>
<organism evidence="1 2">
    <name type="scientific">Weissella cibaria</name>
    <dbReference type="NCBI Taxonomy" id="137591"/>
    <lineage>
        <taxon>Bacteria</taxon>
        <taxon>Bacillati</taxon>
        <taxon>Bacillota</taxon>
        <taxon>Bacilli</taxon>
        <taxon>Lactobacillales</taxon>
        <taxon>Lactobacillaceae</taxon>
        <taxon>Weissella</taxon>
    </lineage>
</organism>
<evidence type="ECO:0008006" key="3">
    <source>
        <dbReference type="Google" id="ProtNLM"/>
    </source>
</evidence>
<gene>
    <name evidence="1" type="ORF">B6254_0703</name>
</gene>
<dbReference type="AlphaFoldDB" id="A0A2S1KQB7"/>
<proteinExistence type="predicted"/>
<evidence type="ECO:0000313" key="1">
    <source>
        <dbReference type="EMBL" id="AWF95113.1"/>
    </source>
</evidence>
<name>A0A2S1KQB7_9LACO</name>
<dbReference type="RefSeq" id="WP_108730124.1">
    <property type="nucleotide sequence ID" value="NZ_CP020928.1"/>
</dbReference>
<protein>
    <recommendedName>
        <fullName evidence="3">DUF1351 domain-containing protein</fullName>
    </recommendedName>
</protein>
<dbReference type="EMBL" id="CP020928">
    <property type="protein sequence ID" value="AWF95113.1"/>
    <property type="molecule type" value="Genomic_DNA"/>
</dbReference>
<dbReference type="Proteomes" id="UP000244870">
    <property type="component" value="Chromosome"/>
</dbReference>
<accession>A0A2S1KQB7</accession>